<dbReference type="Pfam" id="PF21983">
    <property type="entry name" value="NikA-like"/>
    <property type="match status" value="1"/>
</dbReference>
<sequence length="80" mass="9407">MKTFAYGLASDLSAEDEIKPKEIEGRKPIDKIKYERIVFRVTEEEKLIFEQLAKVNGMTVSAYIRYLVLYQEFNKTIKEV</sequence>
<reference evidence="1 2" key="1">
    <citation type="submission" date="2010-08" db="EMBL/GenBank/DDBJ databases">
        <title>Complete sequence of Clostridium cellulovorans 743B.</title>
        <authorList>
            <consortium name="US DOE Joint Genome Institute"/>
            <person name="Lucas S."/>
            <person name="Copeland A."/>
            <person name="Lapidus A."/>
            <person name="Cheng J.-F."/>
            <person name="Bruce D."/>
            <person name="Goodwin L."/>
            <person name="Pitluck S."/>
            <person name="Chertkov O."/>
            <person name="Detter J.C."/>
            <person name="Han C."/>
            <person name="Tapia R."/>
            <person name="Land M."/>
            <person name="Hauser L."/>
            <person name="Chang Y.-J."/>
            <person name="Jeffries C."/>
            <person name="Kyrpides N."/>
            <person name="Ivanova N."/>
            <person name="Mikhailova N."/>
            <person name="Hemme C.L."/>
            <person name="Woyke T."/>
        </authorList>
    </citation>
    <scope>NUCLEOTIDE SEQUENCE [LARGE SCALE GENOMIC DNA]</scope>
    <source>
        <strain evidence="2">ATCC 35296 / DSM 3052 / OCM 3 / 743B</strain>
    </source>
</reference>
<dbReference type="InterPro" id="IPR053842">
    <property type="entry name" value="NikA-like"/>
</dbReference>
<organism evidence="1 2">
    <name type="scientific">Clostridium cellulovorans (strain ATCC 35296 / DSM 3052 / OCM 3 / 743B)</name>
    <dbReference type="NCBI Taxonomy" id="573061"/>
    <lineage>
        <taxon>Bacteria</taxon>
        <taxon>Bacillati</taxon>
        <taxon>Bacillota</taxon>
        <taxon>Clostridia</taxon>
        <taxon>Eubacteriales</taxon>
        <taxon>Clostridiaceae</taxon>
        <taxon>Clostridium</taxon>
    </lineage>
</organism>
<protein>
    <submittedName>
        <fullName evidence="1">Uncharacterized protein</fullName>
    </submittedName>
</protein>
<dbReference type="KEGG" id="ccb:Clocel_3517"/>
<evidence type="ECO:0000313" key="2">
    <source>
        <dbReference type="Proteomes" id="UP000002730"/>
    </source>
</evidence>
<evidence type="ECO:0000313" key="1">
    <source>
        <dbReference type="EMBL" id="ADL53193.1"/>
    </source>
</evidence>
<proteinExistence type="predicted"/>
<dbReference type="OrthoDB" id="3035285at2"/>
<name>D9SVY2_CLOC7</name>
<keyword evidence="2" id="KW-1185">Reference proteome</keyword>
<dbReference type="EMBL" id="CP002160">
    <property type="protein sequence ID" value="ADL53193.1"/>
    <property type="molecule type" value="Genomic_DNA"/>
</dbReference>
<dbReference type="STRING" id="573061.Clocel_3517"/>
<accession>D9SVY2</accession>
<dbReference type="AlphaFoldDB" id="D9SVY2"/>
<dbReference type="HOGENOM" id="CLU_2583479_0_0_9"/>
<gene>
    <name evidence="1" type="ordered locus">Clocel_3517</name>
</gene>
<dbReference type="RefSeq" id="WP_013291853.1">
    <property type="nucleotide sequence ID" value="NC_014393.1"/>
</dbReference>
<dbReference type="Proteomes" id="UP000002730">
    <property type="component" value="Chromosome"/>
</dbReference>